<feature type="transmembrane region" description="Helical" evidence="6">
    <location>
        <begin position="127"/>
        <end position="148"/>
    </location>
</feature>
<evidence type="ECO:0000256" key="5">
    <source>
        <dbReference type="ARBA" id="ARBA00023136"/>
    </source>
</evidence>
<evidence type="ECO:0000256" key="6">
    <source>
        <dbReference type="SAM" id="Phobius"/>
    </source>
</evidence>
<evidence type="ECO:0000256" key="1">
    <source>
        <dbReference type="ARBA" id="ARBA00004651"/>
    </source>
</evidence>
<name>A0A644VRV5_9ZZZZ</name>
<dbReference type="InterPro" id="IPR050833">
    <property type="entry name" value="Poly_Biosynth_Transport"/>
</dbReference>
<keyword evidence="3 6" id="KW-0812">Transmembrane</keyword>
<evidence type="ECO:0008006" key="8">
    <source>
        <dbReference type="Google" id="ProtNLM"/>
    </source>
</evidence>
<comment type="subcellular location">
    <subcellularLocation>
        <location evidence="1">Cell membrane</location>
        <topology evidence="1">Multi-pass membrane protein</topology>
    </subcellularLocation>
</comment>
<dbReference type="PANTHER" id="PTHR30250:SF26">
    <property type="entry name" value="PSMA PROTEIN"/>
    <property type="match status" value="1"/>
</dbReference>
<feature type="transmembrane region" description="Helical" evidence="6">
    <location>
        <begin position="313"/>
        <end position="337"/>
    </location>
</feature>
<proteinExistence type="predicted"/>
<dbReference type="EMBL" id="VSSQ01000411">
    <property type="protein sequence ID" value="MPL94007.1"/>
    <property type="molecule type" value="Genomic_DNA"/>
</dbReference>
<feature type="transmembrane region" description="Helical" evidence="6">
    <location>
        <begin position="374"/>
        <end position="393"/>
    </location>
</feature>
<accession>A0A644VRV5</accession>
<feature type="transmembrane region" description="Helical" evidence="6">
    <location>
        <begin position="444"/>
        <end position="462"/>
    </location>
</feature>
<evidence type="ECO:0000256" key="4">
    <source>
        <dbReference type="ARBA" id="ARBA00022989"/>
    </source>
</evidence>
<dbReference type="AlphaFoldDB" id="A0A644VRV5"/>
<dbReference type="GO" id="GO:0005886">
    <property type="term" value="C:plasma membrane"/>
    <property type="evidence" value="ECO:0007669"/>
    <property type="project" value="UniProtKB-SubCell"/>
</dbReference>
<gene>
    <name evidence="7" type="ORF">SDC9_40155</name>
</gene>
<evidence type="ECO:0000256" key="3">
    <source>
        <dbReference type="ARBA" id="ARBA00022692"/>
    </source>
</evidence>
<keyword evidence="5 6" id="KW-0472">Membrane</keyword>
<keyword evidence="2" id="KW-1003">Cell membrane</keyword>
<feature type="transmembrane region" description="Helical" evidence="6">
    <location>
        <begin position="468"/>
        <end position="487"/>
    </location>
</feature>
<sequence>MKPAERVIFNTGVLYARLIIIMVIGLFTTRIVLDALGETNYGIYTLVAGVVGMLAVMQTAMSGTSMRYMSHSLGTGDNELISKTFNTTLFLHFIIGIVLIIFIEVGGYFMFNYFLEIPPDKVFDAKIVFHLMALTTFIAIIAVPYDAVINSHENLLALSVVDIIGAVLKLGVAIYLTFTDLNLLILYGLGMFLVQLIMRIIKQQYSVRNYKECKINFKHARDKSLSKEIMAFSGWNLFGSIAYMSIIQVRSILLNMFFGVKVNASEGIAKTASDQVNHVSVSLTRAINPQLVKSEGSGDRGKMLQITTMATKFSVFLFALISIPVIIEIPFLLNIWLKEVPEFAIIFTRLTLINLLISKFTFEITNAIRAVGRIKQFQVIETIILLLNIPISYLLFKAKYPPSSIYIVAIFFSILTSVFRLYIGRKIAGLNINVFFRNGILPTIPPILSAVIVGLIIQIVVVDEFSKFILVFVLSISVILVTIRFFGLTKYEIEKINSLIQKAKIKFNKNE</sequence>
<feature type="transmembrane region" description="Helical" evidence="6">
    <location>
        <begin position="405"/>
        <end position="423"/>
    </location>
</feature>
<feature type="transmembrane region" description="Helical" evidence="6">
    <location>
        <begin position="343"/>
        <end position="362"/>
    </location>
</feature>
<evidence type="ECO:0000256" key="2">
    <source>
        <dbReference type="ARBA" id="ARBA00022475"/>
    </source>
</evidence>
<feature type="transmembrane region" description="Helical" evidence="6">
    <location>
        <begin position="41"/>
        <end position="61"/>
    </location>
</feature>
<reference evidence="7" key="1">
    <citation type="submission" date="2019-08" db="EMBL/GenBank/DDBJ databases">
        <authorList>
            <person name="Kucharzyk K."/>
            <person name="Murdoch R.W."/>
            <person name="Higgins S."/>
            <person name="Loffler F."/>
        </authorList>
    </citation>
    <scope>NUCLEOTIDE SEQUENCE</scope>
</reference>
<dbReference type="PANTHER" id="PTHR30250">
    <property type="entry name" value="PST FAMILY PREDICTED COLANIC ACID TRANSPORTER"/>
    <property type="match status" value="1"/>
</dbReference>
<feature type="transmembrane region" description="Helical" evidence="6">
    <location>
        <begin position="89"/>
        <end position="115"/>
    </location>
</feature>
<comment type="caution">
    <text evidence="7">The sequence shown here is derived from an EMBL/GenBank/DDBJ whole genome shotgun (WGS) entry which is preliminary data.</text>
</comment>
<feature type="transmembrane region" description="Helical" evidence="6">
    <location>
        <begin position="184"/>
        <end position="201"/>
    </location>
</feature>
<keyword evidence="4 6" id="KW-1133">Transmembrane helix</keyword>
<feature type="transmembrane region" description="Helical" evidence="6">
    <location>
        <begin position="155"/>
        <end position="178"/>
    </location>
</feature>
<protein>
    <recommendedName>
        <fullName evidence="8">Polysaccharide biosynthesis protein C-terminal domain-containing protein</fullName>
    </recommendedName>
</protein>
<evidence type="ECO:0000313" key="7">
    <source>
        <dbReference type="EMBL" id="MPL94007.1"/>
    </source>
</evidence>
<organism evidence="7">
    <name type="scientific">bioreactor metagenome</name>
    <dbReference type="NCBI Taxonomy" id="1076179"/>
    <lineage>
        <taxon>unclassified sequences</taxon>
        <taxon>metagenomes</taxon>
        <taxon>ecological metagenomes</taxon>
    </lineage>
</organism>
<feature type="transmembrane region" description="Helical" evidence="6">
    <location>
        <begin position="7"/>
        <end position="29"/>
    </location>
</feature>